<dbReference type="SUPFAM" id="SSF48452">
    <property type="entry name" value="TPR-like"/>
    <property type="match status" value="1"/>
</dbReference>
<keyword evidence="4" id="KW-1185">Reference proteome</keyword>
<comment type="caution">
    <text evidence="3">The sequence shown here is derived from an EMBL/GenBank/DDBJ whole genome shotgun (WGS) entry which is preliminary data.</text>
</comment>
<evidence type="ECO:0000313" key="3">
    <source>
        <dbReference type="EMBL" id="MBT0955942.1"/>
    </source>
</evidence>
<protein>
    <submittedName>
        <fullName evidence="3">Tol-pal system protein</fullName>
    </submittedName>
</protein>
<sequence>MPVLAQSQAETLADIRQEMSVLFVELQKLKREMSTTQGAGGVAVSGSMLDRVDAIEGQLQRLTARTEELENRITRIVADGTRQLGDLEFRLCELEPGCDLGSLGQGNTLGGGEAPTAAPAPAPQVDTGGGAQLAVSEQADFDRAKGDLDSGSFRSAAEKFAAFTETYPGGPLTAAAHILRGDALKGAGDLGPSARAYLDAFSSEPEGRLAPAALFKLGMGLNDLGQTNEACVTLGEVQTRFPDAEVAFEAGAARRSIGCP</sequence>
<evidence type="ECO:0000313" key="4">
    <source>
        <dbReference type="Proteomes" id="UP001315686"/>
    </source>
</evidence>
<dbReference type="InterPro" id="IPR011990">
    <property type="entry name" value="TPR-like_helical_dom_sf"/>
</dbReference>
<proteinExistence type="predicted"/>
<dbReference type="AlphaFoldDB" id="A0AAP2CK60"/>
<gene>
    <name evidence="3" type="ORF">IV417_00965</name>
</gene>
<keyword evidence="1" id="KW-0175">Coiled coil</keyword>
<evidence type="ECO:0000256" key="2">
    <source>
        <dbReference type="SAM" id="MobiDB-lite"/>
    </source>
</evidence>
<dbReference type="Gene3D" id="1.25.40.10">
    <property type="entry name" value="Tetratricopeptide repeat domain"/>
    <property type="match status" value="1"/>
</dbReference>
<feature type="region of interest" description="Disordered" evidence="2">
    <location>
        <begin position="105"/>
        <end position="129"/>
    </location>
</feature>
<feature type="coiled-coil region" evidence="1">
    <location>
        <begin position="12"/>
        <end position="79"/>
    </location>
</feature>
<dbReference type="EMBL" id="JADQAZ010000001">
    <property type="protein sequence ID" value="MBT0955942.1"/>
    <property type="molecule type" value="Genomic_DNA"/>
</dbReference>
<organism evidence="3 4">
    <name type="scientific">Harenicola maris</name>
    <dbReference type="NCBI Taxonomy" id="2841044"/>
    <lineage>
        <taxon>Bacteria</taxon>
        <taxon>Pseudomonadati</taxon>
        <taxon>Pseudomonadota</taxon>
        <taxon>Alphaproteobacteria</taxon>
        <taxon>Rhodobacterales</taxon>
        <taxon>Paracoccaceae</taxon>
        <taxon>Harenicola</taxon>
    </lineage>
</organism>
<evidence type="ECO:0000256" key="1">
    <source>
        <dbReference type="SAM" id="Coils"/>
    </source>
</evidence>
<reference evidence="3 4" key="1">
    <citation type="journal article" date="2021" name="Arch. Microbiol.">
        <title>Harenicola maris gen. nov., sp. nov. isolated from the Sea of Japan shallow sediments.</title>
        <authorList>
            <person name="Romanenko L.A."/>
            <person name="Kurilenko V.V."/>
            <person name="Chernysheva N.Y."/>
            <person name="Tekutyeva L.A."/>
            <person name="Velansky P.V."/>
            <person name="Svetashev V.I."/>
            <person name="Isaeva M.P."/>
        </authorList>
    </citation>
    <scope>NUCLEOTIDE SEQUENCE [LARGE SCALE GENOMIC DNA]</scope>
    <source>
        <strain evidence="3 4">KMM 3653</strain>
    </source>
</reference>
<accession>A0AAP2CK60</accession>
<dbReference type="Proteomes" id="UP001315686">
    <property type="component" value="Unassembled WGS sequence"/>
</dbReference>
<name>A0AAP2CK60_9RHOB</name>